<dbReference type="EMBL" id="MLYP01000023">
    <property type="protein sequence ID" value="OIJ95391.1"/>
    <property type="molecule type" value="Genomic_DNA"/>
</dbReference>
<dbReference type="STRING" id="1428652.BIV24_08905"/>
<reference evidence="2 3" key="1">
    <citation type="submission" date="2016-10" db="EMBL/GenBank/DDBJ databases">
        <title>Genome sequence of Streptomyces sp. MUSC 93.</title>
        <authorList>
            <person name="Lee L.-H."/>
            <person name="Ser H.-L."/>
            <person name="Law J.W.-F."/>
        </authorList>
    </citation>
    <scope>NUCLEOTIDE SEQUENCE [LARGE SCALE GENOMIC DNA]</scope>
    <source>
        <strain evidence="2 3">MUSC 93</strain>
    </source>
</reference>
<sequence length="155" mass="17964">MTSQLDPWDPNYRKPDVTQEPEGPCGRCAMCLEAQPMFDQVLDGADYSWACYQDPEQFSYTAIGSYLHRTTCAHVRRQMPTDHVRPHGEAYDRALQKWAHEHHDYNSPEAEERYSPHLRLYIVNPARARQWTAANIGPRGGRDYRLCKACRPSEP</sequence>
<proteinExistence type="predicted"/>
<evidence type="ECO:0000313" key="3">
    <source>
        <dbReference type="Proteomes" id="UP000179935"/>
    </source>
</evidence>
<accession>A0A1S2PNL6</accession>
<comment type="caution">
    <text evidence="2">The sequence shown here is derived from an EMBL/GenBank/DDBJ whole genome shotgun (WGS) entry which is preliminary data.</text>
</comment>
<feature type="region of interest" description="Disordered" evidence="1">
    <location>
        <begin position="1"/>
        <end position="22"/>
    </location>
</feature>
<evidence type="ECO:0000313" key="2">
    <source>
        <dbReference type="EMBL" id="OIJ95391.1"/>
    </source>
</evidence>
<organism evidence="2 3">
    <name type="scientific">Streptomyces colonosanans</name>
    <dbReference type="NCBI Taxonomy" id="1428652"/>
    <lineage>
        <taxon>Bacteria</taxon>
        <taxon>Bacillati</taxon>
        <taxon>Actinomycetota</taxon>
        <taxon>Actinomycetes</taxon>
        <taxon>Kitasatosporales</taxon>
        <taxon>Streptomycetaceae</taxon>
        <taxon>Streptomyces</taxon>
    </lineage>
</organism>
<evidence type="ECO:0000256" key="1">
    <source>
        <dbReference type="SAM" id="MobiDB-lite"/>
    </source>
</evidence>
<name>A0A1S2PNL6_9ACTN</name>
<protein>
    <submittedName>
        <fullName evidence="2">Uncharacterized protein</fullName>
    </submittedName>
</protein>
<keyword evidence="3" id="KW-1185">Reference proteome</keyword>
<dbReference type="OrthoDB" id="4541444at2"/>
<dbReference type="AlphaFoldDB" id="A0A1S2PNL6"/>
<gene>
    <name evidence="2" type="ORF">BIV24_08905</name>
</gene>
<dbReference type="Proteomes" id="UP000179935">
    <property type="component" value="Unassembled WGS sequence"/>
</dbReference>
<dbReference type="RefSeq" id="WP_071365659.1">
    <property type="nucleotide sequence ID" value="NZ_MLYP01000023.1"/>
</dbReference>